<accession>A0A423PF12</accession>
<reference evidence="1 2" key="1">
    <citation type="submission" date="2013-10" db="EMBL/GenBank/DDBJ databases">
        <title>Salinisphaera halophila YIM 95161 Genome Sequencing.</title>
        <authorList>
            <person name="Lai Q."/>
            <person name="Li C."/>
            <person name="Shao Z."/>
        </authorList>
    </citation>
    <scope>NUCLEOTIDE SEQUENCE [LARGE SCALE GENOMIC DNA]</scope>
    <source>
        <strain evidence="1 2">YIM 95161</strain>
    </source>
</reference>
<organism evidence="1 2">
    <name type="scientific">Salinisphaera orenii YIM 95161</name>
    <dbReference type="NCBI Taxonomy" id="1051139"/>
    <lineage>
        <taxon>Bacteria</taxon>
        <taxon>Pseudomonadati</taxon>
        <taxon>Pseudomonadota</taxon>
        <taxon>Gammaproteobacteria</taxon>
        <taxon>Salinisphaerales</taxon>
        <taxon>Salinisphaeraceae</taxon>
        <taxon>Salinisphaera</taxon>
    </lineage>
</organism>
<gene>
    <name evidence="1" type="ORF">SAHL_15915</name>
</gene>
<evidence type="ECO:0000313" key="2">
    <source>
        <dbReference type="Proteomes" id="UP000285123"/>
    </source>
</evidence>
<sequence length="96" mass="10800">MRVDELHKLFERRLQRIISFSAVRQSFEQLGGHGTGVMDANVVACGGCIGFVANEPKQFGEPWHFAQSRDLRVETGRLALKDRVWVGGNIPHQLAR</sequence>
<dbReference type="AlphaFoldDB" id="A0A423PF12"/>
<evidence type="ECO:0000313" key="1">
    <source>
        <dbReference type="EMBL" id="ROO24177.1"/>
    </source>
</evidence>
<name>A0A423PF12_9GAMM</name>
<proteinExistence type="predicted"/>
<protein>
    <submittedName>
        <fullName evidence="1">Uncharacterized protein</fullName>
    </submittedName>
</protein>
<comment type="caution">
    <text evidence="1">The sequence shown here is derived from an EMBL/GenBank/DDBJ whole genome shotgun (WGS) entry which is preliminary data.</text>
</comment>
<dbReference type="EMBL" id="AYKF01000131">
    <property type="protein sequence ID" value="ROO24177.1"/>
    <property type="molecule type" value="Genomic_DNA"/>
</dbReference>
<dbReference type="Proteomes" id="UP000285123">
    <property type="component" value="Unassembled WGS sequence"/>
</dbReference>